<evidence type="ECO:0000313" key="2">
    <source>
        <dbReference type="Proteomes" id="UP000004277"/>
    </source>
</evidence>
<proteinExistence type="predicted"/>
<protein>
    <submittedName>
        <fullName evidence="1">HAMP domain-containing protein</fullName>
    </submittedName>
</protein>
<reference evidence="1" key="1">
    <citation type="submission" date="2019-05" db="EMBL/GenBank/DDBJ databases">
        <title>Revised genome assembly of Burkholderiaceae (previously Ralstonia) sp. PBA.</title>
        <authorList>
            <person name="Gan H.M."/>
        </authorList>
    </citation>
    <scope>NUCLEOTIDE SEQUENCE</scope>
    <source>
        <strain evidence="1">PBA</strain>
    </source>
</reference>
<dbReference type="Proteomes" id="UP000004277">
    <property type="component" value="Unassembled WGS sequence"/>
</dbReference>
<accession>A0ACD3SRG5</accession>
<organism evidence="1 2">
    <name type="scientific">Imbroritus primus</name>
    <dbReference type="NCBI Taxonomy" id="3058603"/>
    <lineage>
        <taxon>Bacteria</taxon>
        <taxon>Pseudomonadati</taxon>
        <taxon>Pseudomonadota</taxon>
        <taxon>Betaproteobacteria</taxon>
        <taxon>Burkholderiales</taxon>
        <taxon>Burkholderiaceae</taxon>
        <taxon>Imbroritus</taxon>
    </lineage>
</organism>
<gene>
    <name evidence="1" type="ORF">MW7_008910</name>
</gene>
<evidence type="ECO:0000313" key="1">
    <source>
        <dbReference type="EMBL" id="TMS58810.1"/>
    </source>
</evidence>
<sequence>MNGKSRGISLKSLIAWAIIAGVALLGGTLTWRSYSGMQNIVLSAAEDYAGQLGVIVNERAERILEPAQQTIRILALDPVANATDMTGRLARLPVLAQLLNSNAMWSAVYAGFDNGDFLLLRRLGNTPARTRVNAPADSTYLLQTITNNATGGRQGHWRFYDAELHLLREDLKPDYDFDPRTRAWYTHTAKMVLTDPYTFFTTGEAGVTLAQRSARNNGVVGLDVSVADLSARMDDLQMTPGTQLAVVDEQGLVIAHHHGNPVAGGDGPLHLKALAETDQSALAAILAQGIAAQPTHYSSAGAEWYGMKVPLSRLGQQEINLLIAVPAAEMLAEGRKVLVNEILWIAILTPVMLLIGLVLGRRLGRPLDQLAQQVQELSGFDFSKPVGVRSHVREVQTLSDVLGRMSRTIRDFEAITLTLNQEIRLDATLNEVLQRLVSISGVASGAVYLLPDTGASLQLASASATDRYPEEVACTSQDADEAVAAVRTALGNHPGYLVLSLSGRAQNLLGVLVLQLAAEHNITPRFEKAFHNFVSDLSGALAVAIETRQLLENQKRLLDAIIKLLAGAIDAKSPYTAGHCERVPELAHLLLNRVIEAKTGPFADFSMTDAELDEFRIAAWLHDCGKITSPDFIVDKATKLETLYNRIHEIRTRFEVLWRDAEIDYWKQVAEGGDPALLRKARDTRQAELQEMFRFVAHANIGTESVEDADIARLNNIGKQPWTRHFDNSIGISEAETRQLARVETAPLPVVETLLSDRPEHIQVWGDRRPPVEPDDPRNRWGFRMTLPAHAHNHGELYNLSIRRGTLNAEERFKVNEHIVQTIIMLESLPLPRGLQRIPAIAGHHHEKMNGSGYPRRVMAKDLSITERVMAIADIFEALTAADRPYKKAKTLTESLNILATMARDGHIDPALFELFLTSGVYLDYARHYLMPSQLDTVDIRKYLEIAGLPVTASA</sequence>
<dbReference type="EMBL" id="AKCV02000015">
    <property type="protein sequence ID" value="TMS58810.1"/>
    <property type="molecule type" value="Genomic_DNA"/>
</dbReference>
<name>A0ACD3SRG5_9BURK</name>
<comment type="caution">
    <text evidence="1">The sequence shown here is derived from an EMBL/GenBank/DDBJ whole genome shotgun (WGS) entry which is preliminary data.</text>
</comment>
<keyword evidence="2" id="KW-1185">Reference proteome</keyword>